<evidence type="ECO:0000256" key="1">
    <source>
        <dbReference type="ARBA" id="ARBA00004141"/>
    </source>
</evidence>
<dbReference type="InterPro" id="IPR003593">
    <property type="entry name" value="AAA+_ATPase"/>
</dbReference>
<evidence type="ECO:0000256" key="2">
    <source>
        <dbReference type="ARBA" id="ARBA00022692"/>
    </source>
</evidence>
<keyword evidence="6 7" id="KW-0472">Membrane</keyword>
<dbReference type="InterPro" id="IPR017871">
    <property type="entry name" value="ABC_transporter-like_CS"/>
</dbReference>
<evidence type="ECO:0000256" key="3">
    <source>
        <dbReference type="ARBA" id="ARBA00022741"/>
    </source>
</evidence>
<dbReference type="SUPFAM" id="SSF52540">
    <property type="entry name" value="P-loop containing nucleoside triphosphate hydrolases"/>
    <property type="match status" value="1"/>
</dbReference>
<dbReference type="InterPro" id="IPR026082">
    <property type="entry name" value="ABCA"/>
</dbReference>
<keyword evidence="4 9" id="KW-0067">ATP-binding</keyword>
<proteinExistence type="predicted"/>
<evidence type="ECO:0000259" key="8">
    <source>
        <dbReference type="PROSITE" id="PS50893"/>
    </source>
</evidence>
<evidence type="ECO:0000256" key="5">
    <source>
        <dbReference type="ARBA" id="ARBA00022989"/>
    </source>
</evidence>
<keyword evidence="10" id="KW-1185">Reference proteome</keyword>
<feature type="transmembrane region" description="Helical" evidence="7">
    <location>
        <begin position="266"/>
        <end position="286"/>
    </location>
</feature>
<dbReference type="EMBL" id="JAXCGZ010021146">
    <property type="protein sequence ID" value="KAK7058691.1"/>
    <property type="molecule type" value="Genomic_DNA"/>
</dbReference>
<gene>
    <name evidence="9" type="primary">ABCA5_3</name>
    <name evidence="9" type="ORF">SK128_024721</name>
</gene>
<dbReference type="Pfam" id="PF12698">
    <property type="entry name" value="ABC2_membrane_3"/>
    <property type="match status" value="1"/>
</dbReference>
<organism evidence="9 10">
    <name type="scientific">Halocaridina rubra</name>
    <name type="common">Hawaiian red shrimp</name>
    <dbReference type="NCBI Taxonomy" id="373956"/>
    <lineage>
        <taxon>Eukaryota</taxon>
        <taxon>Metazoa</taxon>
        <taxon>Ecdysozoa</taxon>
        <taxon>Arthropoda</taxon>
        <taxon>Crustacea</taxon>
        <taxon>Multicrustacea</taxon>
        <taxon>Malacostraca</taxon>
        <taxon>Eumalacostraca</taxon>
        <taxon>Eucarida</taxon>
        <taxon>Decapoda</taxon>
        <taxon>Pleocyemata</taxon>
        <taxon>Caridea</taxon>
        <taxon>Atyoidea</taxon>
        <taxon>Atyidae</taxon>
        <taxon>Halocaridina</taxon>
    </lineage>
</organism>
<dbReference type="InterPro" id="IPR003439">
    <property type="entry name" value="ABC_transporter-like_ATP-bd"/>
</dbReference>
<dbReference type="Proteomes" id="UP001381693">
    <property type="component" value="Unassembled WGS sequence"/>
</dbReference>
<reference evidence="9 10" key="1">
    <citation type="submission" date="2023-11" db="EMBL/GenBank/DDBJ databases">
        <title>Halocaridina rubra genome assembly.</title>
        <authorList>
            <person name="Smith C."/>
        </authorList>
    </citation>
    <scope>NUCLEOTIDE SEQUENCE [LARGE SCALE GENOMIC DNA]</scope>
    <source>
        <strain evidence="9">EP-1</strain>
        <tissue evidence="9">Whole</tissue>
    </source>
</reference>
<dbReference type="InterPro" id="IPR027417">
    <property type="entry name" value="P-loop_NTPase"/>
</dbReference>
<evidence type="ECO:0000313" key="10">
    <source>
        <dbReference type="Proteomes" id="UP001381693"/>
    </source>
</evidence>
<dbReference type="PROSITE" id="PS00211">
    <property type="entry name" value="ABC_TRANSPORTER_1"/>
    <property type="match status" value="1"/>
</dbReference>
<dbReference type="GO" id="GO:0016020">
    <property type="term" value="C:membrane"/>
    <property type="evidence" value="ECO:0007669"/>
    <property type="project" value="UniProtKB-SubCell"/>
</dbReference>
<dbReference type="Gene3D" id="3.40.50.300">
    <property type="entry name" value="P-loop containing nucleotide triphosphate hydrolases"/>
    <property type="match status" value="1"/>
</dbReference>
<protein>
    <submittedName>
        <fullName evidence="9">ATP-binding cassette sub- A member 5</fullName>
    </submittedName>
</protein>
<dbReference type="GO" id="GO:0140359">
    <property type="term" value="F:ABC-type transporter activity"/>
    <property type="evidence" value="ECO:0007669"/>
    <property type="project" value="InterPro"/>
</dbReference>
<dbReference type="GO" id="GO:0005524">
    <property type="term" value="F:ATP binding"/>
    <property type="evidence" value="ECO:0007669"/>
    <property type="project" value="UniProtKB-KW"/>
</dbReference>
<keyword evidence="2 7" id="KW-0812">Transmembrane</keyword>
<feature type="domain" description="ABC transporter" evidence="8">
    <location>
        <begin position="531"/>
        <end position="764"/>
    </location>
</feature>
<dbReference type="Pfam" id="PF00005">
    <property type="entry name" value="ABC_tran"/>
    <property type="match status" value="1"/>
</dbReference>
<evidence type="ECO:0000313" key="9">
    <source>
        <dbReference type="EMBL" id="KAK7058691.1"/>
    </source>
</evidence>
<comment type="subcellular location">
    <subcellularLocation>
        <location evidence="1">Membrane</location>
        <topology evidence="1">Multi-pass membrane protein</topology>
    </subcellularLocation>
</comment>
<dbReference type="AlphaFoldDB" id="A0AAN8WN65"/>
<dbReference type="PROSITE" id="PS50893">
    <property type="entry name" value="ABC_TRANSPORTER_2"/>
    <property type="match status" value="1"/>
</dbReference>
<dbReference type="GO" id="GO:0016887">
    <property type="term" value="F:ATP hydrolysis activity"/>
    <property type="evidence" value="ECO:0007669"/>
    <property type="project" value="InterPro"/>
</dbReference>
<evidence type="ECO:0000256" key="7">
    <source>
        <dbReference type="SAM" id="Phobius"/>
    </source>
</evidence>
<feature type="transmembrane region" description="Helical" evidence="7">
    <location>
        <begin position="58"/>
        <end position="78"/>
    </location>
</feature>
<keyword evidence="5 7" id="KW-1133">Transmembrane helix</keyword>
<dbReference type="FunFam" id="3.40.50.300:FF:000933">
    <property type="entry name" value="ABC transporter A family member 7"/>
    <property type="match status" value="1"/>
</dbReference>
<name>A0AAN8WN65_HALRR</name>
<evidence type="ECO:0000256" key="4">
    <source>
        <dbReference type="ARBA" id="ARBA00022840"/>
    </source>
</evidence>
<feature type="transmembrane region" description="Helical" evidence="7">
    <location>
        <begin position="443"/>
        <end position="464"/>
    </location>
</feature>
<dbReference type="InterPro" id="IPR013525">
    <property type="entry name" value="ABC2_TM"/>
</dbReference>
<dbReference type="PANTHER" id="PTHR19229">
    <property type="entry name" value="ATP-BINDING CASSETTE TRANSPORTER SUBFAMILY A ABCA"/>
    <property type="match status" value="1"/>
</dbReference>
<evidence type="ECO:0000256" key="6">
    <source>
        <dbReference type="ARBA" id="ARBA00023136"/>
    </source>
</evidence>
<feature type="transmembrane region" description="Helical" evidence="7">
    <location>
        <begin position="341"/>
        <end position="362"/>
    </location>
</feature>
<sequence>MEMSRNGVSPHSSAWESQEYGSGISDVNITGKGAFFPQYKALIIRNITLKIRERRKTLTEFIMPIYFMVILVILRLVIPDNTYPQILTPHGQSDLDSSVLFLQGQALHVTPNNTQIRTIMNEVHFLAKSEGSNIEMYYYETEDDLIHQFVQNQSSITYGVVFSDEPLEDMNYTLRLDPLKTFIPSASNRWTGGQECRQTDPNKGLSVLCAPSGYFYSGFLAIQLLIDTSIIRLTSGIDVPLPSVTLQHFPRDKYTDGGTVALRSIIPLYMVFAWAQFIVYMLMLVVEEKEKKIKESMKMMGLRDSVYWLSWFSIYGTYVLILAIISILILPLGKVLEHANVFLLFILFILYGCSSIMFSFMLTPFFNKAKVAGIAGNLIQVLFSLLYYIQVFVGDDVNSTVYWAMGLLSPCAFSLAIDKVLVLDLDGSGLNFDNMWKGPGLPFAGSLIMISLDIVIYFTLAFYLDNVVPSDYGTKKKPWFIFQKSFWIKEDKDLKLISLSSEDNMGYEEDNITQNSDIEAVASEFRGKIAVRMRHLKKTFHARGKEPIHAVDGISLDIYEDQITAILGHNGAGKTTLFNILTGMTAPTSGSASIFGLDISNTNDLTTIHRITGICPQHDILFMTLTPREHLSFFARIRGIQPENVEDEVQKTLKEVDLLSKADTKGADLSGGQKRKLSIGIALIGDPKIIFLDEPTAGVDAYSRRHLWSLLRNRKKGKVILLTTHFMDEADILADRKAIVSHGRLRCCGSSLFLKNKFGLGYHLT</sequence>
<keyword evidence="3" id="KW-0547">Nucleotide-binding</keyword>
<feature type="transmembrane region" description="Helical" evidence="7">
    <location>
        <begin position="369"/>
        <end position="389"/>
    </location>
</feature>
<accession>A0AAN8WN65</accession>
<dbReference type="GO" id="GO:0005319">
    <property type="term" value="F:lipid transporter activity"/>
    <property type="evidence" value="ECO:0007669"/>
    <property type="project" value="TreeGrafter"/>
</dbReference>
<dbReference type="SMART" id="SM00382">
    <property type="entry name" value="AAA"/>
    <property type="match status" value="1"/>
</dbReference>
<feature type="transmembrane region" description="Helical" evidence="7">
    <location>
        <begin position="306"/>
        <end position="329"/>
    </location>
</feature>
<comment type="caution">
    <text evidence="9">The sequence shown here is derived from an EMBL/GenBank/DDBJ whole genome shotgun (WGS) entry which is preliminary data.</text>
</comment>
<dbReference type="CDD" id="cd03263">
    <property type="entry name" value="ABC_subfamily_A"/>
    <property type="match status" value="1"/>
</dbReference>
<dbReference type="PANTHER" id="PTHR19229:SF250">
    <property type="entry name" value="ABC TRANSPORTER DOMAIN-CONTAINING PROTEIN-RELATED"/>
    <property type="match status" value="1"/>
</dbReference>